<dbReference type="GO" id="GO:0015074">
    <property type="term" value="P:DNA integration"/>
    <property type="evidence" value="ECO:0007669"/>
    <property type="project" value="InterPro"/>
</dbReference>
<dbReference type="GeneTree" id="ENSGT01000000214408"/>
<dbReference type="InParanoid" id="A0A6I8RGY6"/>
<protein>
    <recommendedName>
        <fullName evidence="2">Integrase catalytic domain-containing protein</fullName>
    </recommendedName>
</protein>
<organism evidence="3">
    <name type="scientific">Xenopus tropicalis</name>
    <name type="common">Western clawed frog</name>
    <name type="synonym">Silurana tropicalis</name>
    <dbReference type="NCBI Taxonomy" id="8364"/>
    <lineage>
        <taxon>Eukaryota</taxon>
        <taxon>Metazoa</taxon>
        <taxon>Chordata</taxon>
        <taxon>Craniata</taxon>
        <taxon>Vertebrata</taxon>
        <taxon>Euteleostomi</taxon>
        <taxon>Amphibia</taxon>
        <taxon>Batrachia</taxon>
        <taxon>Anura</taxon>
        <taxon>Pipoidea</taxon>
        <taxon>Pipidae</taxon>
        <taxon>Xenopodinae</taxon>
        <taxon>Xenopus</taxon>
        <taxon>Silurana</taxon>
    </lineage>
</organism>
<dbReference type="InterPro" id="IPR036397">
    <property type="entry name" value="RNaseH_sf"/>
</dbReference>
<dbReference type="Bgee" id="ENSXETG00000039437">
    <property type="expression patterns" value="Expressed in heart and 1 other cell type or tissue"/>
</dbReference>
<dbReference type="PANTHER" id="PTHR37984">
    <property type="entry name" value="PROTEIN CBG26694"/>
    <property type="match status" value="1"/>
</dbReference>
<dbReference type="Ensembl" id="ENSXETT00000079162">
    <property type="protein sequence ID" value="ENSXETP00000080111"/>
    <property type="gene ID" value="ENSXETG00000039437"/>
</dbReference>
<dbReference type="PROSITE" id="PS50994">
    <property type="entry name" value="INTEGRASE"/>
    <property type="match status" value="1"/>
</dbReference>
<evidence type="ECO:0000256" key="1">
    <source>
        <dbReference type="SAM" id="MobiDB-lite"/>
    </source>
</evidence>
<dbReference type="InterPro" id="IPR001584">
    <property type="entry name" value="Integrase_cat-core"/>
</dbReference>
<reference evidence="3" key="1">
    <citation type="journal article" date="2010" name="Science">
        <title>The genome of the Western clawed frog Xenopus tropicalis.</title>
        <authorList>
            <person name="Hellsten U."/>
            <person name="Harland R.M."/>
            <person name="Gilchrist M.J."/>
            <person name="Hendrix D."/>
            <person name="Jurka J."/>
            <person name="Kapitonov V."/>
            <person name="Ovcharenko I."/>
            <person name="Putnam N.H."/>
            <person name="Shu S."/>
            <person name="Taher L."/>
            <person name="Blitz I.L."/>
            <person name="Blumberg B."/>
            <person name="Dichmann D.S."/>
            <person name="Dubchak I."/>
            <person name="Amaya E."/>
            <person name="Detter J.C."/>
            <person name="Fletcher R."/>
            <person name="Gerhard D.S."/>
            <person name="Goodstein D."/>
            <person name="Graves T."/>
            <person name="Grigoriev I.V."/>
            <person name="Grimwood J."/>
            <person name="Kawashima T."/>
            <person name="Lindquist E."/>
            <person name="Lucas S.M."/>
            <person name="Mead P.E."/>
            <person name="Mitros T."/>
            <person name="Ogino H."/>
            <person name="Ohta Y."/>
            <person name="Poliakov A.V."/>
            <person name="Pollet N."/>
            <person name="Robert J."/>
            <person name="Salamov A."/>
            <person name="Sater A.K."/>
            <person name="Schmutz J."/>
            <person name="Terry A."/>
            <person name="Vize P.D."/>
            <person name="Warren W.C."/>
            <person name="Wells D."/>
            <person name="Wills A."/>
            <person name="Wilson R.K."/>
            <person name="Zimmerman L.B."/>
            <person name="Zorn A.M."/>
            <person name="Grainger R."/>
            <person name="Grammer T."/>
            <person name="Khokha M.K."/>
            <person name="Richardson P.M."/>
            <person name="Rokhsar D.S."/>
        </authorList>
    </citation>
    <scope>NUCLEOTIDE SEQUENCE [LARGE SCALE GENOMIC DNA]</scope>
    <source>
        <strain evidence="3">Nigerian</strain>
    </source>
</reference>
<dbReference type="Gene3D" id="3.30.420.10">
    <property type="entry name" value="Ribonuclease H-like superfamily/Ribonuclease H"/>
    <property type="match status" value="1"/>
</dbReference>
<feature type="compositionally biased region" description="Basic residues" evidence="1">
    <location>
        <begin position="301"/>
        <end position="310"/>
    </location>
</feature>
<dbReference type="GO" id="GO:0003676">
    <property type="term" value="F:nucleic acid binding"/>
    <property type="evidence" value="ECO:0007669"/>
    <property type="project" value="InterPro"/>
</dbReference>
<sequence length="506" mass="57316">MESHSPLDLVCIDFLSIEPDEGGTSNVLVVTDHYTRYAQAFPTKDQRAITVAKVLVERFFIHYGLPKRIHSDQGRDFESKLVHELMSMLGVLKSRTTPYHPQGDPQPERFNRTLLDMLGTLPKEKKTHWSRHIATVVHAYNSTKNGATGYSPYFLMFGREARLPIDTVFGVTADDTPVKSHSSYVDRLKRDLQRAYKRAQEAVGKKNMQNKTLYDKKVKIHDLQPGDRVLLRNLGNPGKHKLADRWGSQPYIICSQLPNLPVYQICPEGREGPIKSWHRNHLMPLAETVRGPDHRPDKNLKNPKPRKSRRLQCQNPPQLGIDSEGELYDTDSDDEDWDLNYLFTEQQPKGISNTSSNSTSNLKADAPEFTLYVPEPILEPTDIPSEVSETVSANPPMRPVNGNEFSKTDENTNDETVHQSACTEPSLPNRAPRVIRPPQRLTYDALGHSTDETVLASHRAVYAQTPLCFDLSGGIPTQYYSEGNEYCWNVQKVPYCNFCSSMISNV</sequence>
<evidence type="ECO:0000259" key="2">
    <source>
        <dbReference type="PROSITE" id="PS50994"/>
    </source>
</evidence>
<dbReference type="InterPro" id="IPR050951">
    <property type="entry name" value="Retrovirus_Pol_polyprotein"/>
</dbReference>
<dbReference type="PANTHER" id="PTHR37984:SF15">
    <property type="entry name" value="INTEGRASE CATALYTIC DOMAIN-CONTAINING PROTEIN"/>
    <property type="match status" value="1"/>
</dbReference>
<accession>A0A6I8RGY6</accession>
<dbReference type="AlphaFoldDB" id="A0A6I8RGY6"/>
<dbReference type="Pfam" id="PF00665">
    <property type="entry name" value="rve"/>
    <property type="match status" value="1"/>
</dbReference>
<name>A0A6I8RGY6_XENTR</name>
<evidence type="ECO:0000313" key="3">
    <source>
        <dbReference type="Ensembl" id="ENSXETP00000080111"/>
    </source>
</evidence>
<dbReference type="FunFam" id="3.30.420.10:FF:000269">
    <property type="entry name" value="Uncharacterized protein"/>
    <property type="match status" value="1"/>
</dbReference>
<dbReference type="SUPFAM" id="SSF53098">
    <property type="entry name" value="Ribonuclease H-like"/>
    <property type="match status" value="1"/>
</dbReference>
<reference evidence="3" key="2">
    <citation type="submission" date="2020-05" db="UniProtKB">
        <authorList>
            <consortium name="Ensembl"/>
        </authorList>
    </citation>
    <scope>IDENTIFICATION</scope>
</reference>
<feature type="domain" description="Integrase catalytic" evidence="2">
    <location>
        <begin position="2"/>
        <end position="160"/>
    </location>
</feature>
<feature type="region of interest" description="Disordered" evidence="1">
    <location>
        <begin position="286"/>
        <end position="333"/>
    </location>
</feature>
<proteinExistence type="predicted"/>
<feature type="compositionally biased region" description="Basic and acidic residues" evidence="1">
    <location>
        <begin position="290"/>
        <end position="300"/>
    </location>
</feature>
<feature type="compositionally biased region" description="Acidic residues" evidence="1">
    <location>
        <begin position="323"/>
        <end position="333"/>
    </location>
</feature>
<feature type="region of interest" description="Disordered" evidence="1">
    <location>
        <begin position="407"/>
        <end position="433"/>
    </location>
</feature>
<dbReference type="InterPro" id="IPR012337">
    <property type="entry name" value="RNaseH-like_sf"/>
</dbReference>